<organism evidence="3 4">
    <name type="scientific">Lactiplantibacillus plantarum</name>
    <name type="common">Lactobacillus plantarum</name>
    <dbReference type="NCBI Taxonomy" id="1590"/>
    <lineage>
        <taxon>Bacteria</taxon>
        <taxon>Bacillati</taxon>
        <taxon>Bacillota</taxon>
        <taxon>Bacilli</taxon>
        <taxon>Lactobacillales</taxon>
        <taxon>Lactobacillaceae</taxon>
        <taxon>Lactiplantibacillus</taxon>
    </lineage>
</organism>
<dbReference type="AlphaFoldDB" id="A0A1E3KPS8"/>
<dbReference type="PROSITE" id="PS51192">
    <property type="entry name" value="HELICASE_ATP_BIND_1"/>
    <property type="match status" value="1"/>
</dbReference>
<dbReference type="GO" id="GO:0003677">
    <property type="term" value="F:DNA binding"/>
    <property type="evidence" value="ECO:0007669"/>
    <property type="project" value="InterPro"/>
</dbReference>
<dbReference type="Proteomes" id="UP000094892">
    <property type="component" value="Unassembled WGS sequence"/>
</dbReference>
<dbReference type="Gene3D" id="3.40.50.300">
    <property type="entry name" value="P-loop containing nucleotide triphosphate hydrolases"/>
    <property type="match status" value="2"/>
</dbReference>
<dbReference type="InterPro" id="IPR027417">
    <property type="entry name" value="P-loop_NTPase"/>
</dbReference>
<dbReference type="InterPro" id="IPR006935">
    <property type="entry name" value="Helicase/UvrB_N"/>
</dbReference>
<evidence type="ECO:0000313" key="4">
    <source>
        <dbReference type="Proteomes" id="UP000094892"/>
    </source>
</evidence>
<keyword evidence="3" id="KW-0378">Hydrolase</keyword>
<dbReference type="EMBL" id="MCOL01000001">
    <property type="protein sequence ID" value="ODO60607.1"/>
    <property type="molecule type" value="Genomic_DNA"/>
</dbReference>
<protein>
    <submittedName>
        <fullName evidence="3">51.5 kDa protein</fullName>
        <ecNumber evidence="3">3.6.4.-</ecNumber>
    </submittedName>
</protein>
<dbReference type="SMART" id="SM00487">
    <property type="entry name" value="DEXDc"/>
    <property type="match status" value="1"/>
</dbReference>
<feature type="domain" description="Helicase ATP-binding" evidence="1">
    <location>
        <begin position="17"/>
        <end position="152"/>
    </location>
</feature>
<feature type="domain" description="Helicase C-terminal" evidence="2">
    <location>
        <begin position="204"/>
        <end position="349"/>
    </location>
</feature>
<dbReference type="InterPro" id="IPR003593">
    <property type="entry name" value="AAA+_ATPase"/>
</dbReference>
<dbReference type="GO" id="GO:0005829">
    <property type="term" value="C:cytosol"/>
    <property type="evidence" value="ECO:0007669"/>
    <property type="project" value="TreeGrafter"/>
</dbReference>
<dbReference type="GO" id="GO:0005524">
    <property type="term" value="F:ATP binding"/>
    <property type="evidence" value="ECO:0007669"/>
    <property type="project" value="InterPro"/>
</dbReference>
<dbReference type="InterPro" id="IPR001650">
    <property type="entry name" value="Helicase_C-like"/>
</dbReference>
<dbReference type="Pfam" id="PF00271">
    <property type="entry name" value="Helicase_C"/>
    <property type="match status" value="1"/>
</dbReference>
<dbReference type="Pfam" id="PF04851">
    <property type="entry name" value="ResIII"/>
    <property type="match status" value="2"/>
</dbReference>
<dbReference type="PANTHER" id="PTHR47396:SF1">
    <property type="entry name" value="ATP-DEPENDENT HELICASE IRC3-RELATED"/>
    <property type="match status" value="1"/>
</dbReference>
<evidence type="ECO:0000259" key="2">
    <source>
        <dbReference type="PROSITE" id="PS51194"/>
    </source>
</evidence>
<dbReference type="InterPro" id="IPR014001">
    <property type="entry name" value="Helicase_ATP-bd"/>
</dbReference>
<dbReference type="PROSITE" id="PS51194">
    <property type="entry name" value="HELICASE_CTER"/>
    <property type="match status" value="1"/>
</dbReference>
<dbReference type="SUPFAM" id="SSF52540">
    <property type="entry name" value="P-loop containing nucleoside triphosphate hydrolases"/>
    <property type="match status" value="1"/>
</dbReference>
<dbReference type="SMART" id="SM00490">
    <property type="entry name" value="HELICc"/>
    <property type="match status" value="1"/>
</dbReference>
<dbReference type="EC" id="3.6.4.-" evidence="3"/>
<dbReference type="SMART" id="SM00382">
    <property type="entry name" value="AAA"/>
    <property type="match status" value="1"/>
</dbReference>
<reference evidence="3 4" key="1">
    <citation type="submission" date="2016-08" db="EMBL/GenBank/DDBJ databases">
        <title>Genome sequencing of Lactobacillus plantarum JSA22, isolated from fermented soybean paste.</title>
        <authorList>
            <person name="Choi H.S."/>
        </authorList>
    </citation>
    <scope>NUCLEOTIDE SEQUENCE [LARGE SCALE GENOMIC DNA]</scope>
    <source>
        <strain evidence="3 4">JSA22</strain>
    </source>
</reference>
<gene>
    <name evidence="3" type="primary">irc3</name>
    <name evidence="3" type="ORF">LPJSA22_00551</name>
</gene>
<dbReference type="GO" id="GO:0016787">
    <property type="term" value="F:hydrolase activity"/>
    <property type="evidence" value="ECO:0007669"/>
    <property type="project" value="UniProtKB-KW"/>
</dbReference>
<dbReference type="InterPro" id="IPR050742">
    <property type="entry name" value="Helicase_Restrict-Modif_Enz"/>
</dbReference>
<proteinExistence type="predicted"/>
<name>A0A1E3KPS8_LACPN</name>
<accession>A0A1E3KPS8</accession>
<dbReference type="PANTHER" id="PTHR47396">
    <property type="entry name" value="TYPE I RESTRICTION ENZYME ECOKI R PROTEIN"/>
    <property type="match status" value="1"/>
</dbReference>
<dbReference type="RefSeq" id="WP_069302369.1">
    <property type="nucleotide sequence ID" value="NZ_CP103411.1"/>
</dbReference>
<comment type="caution">
    <text evidence="3">The sequence shown here is derived from an EMBL/GenBank/DDBJ whole genome shotgun (WGS) entry which is preliminary data.</text>
</comment>
<dbReference type="PATRIC" id="fig|1590.306.peg.553"/>
<evidence type="ECO:0000313" key="3">
    <source>
        <dbReference type="EMBL" id="ODO60607.1"/>
    </source>
</evidence>
<evidence type="ECO:0000259" key="1">
    <source>
        <dbReference type="PROSITE" id="PS51192"/>
    </source>
</evidence>
<sequence>MFQLRDYQQESVDAVYNSTIHGHRSIVVQSPPRTGKTVIMADIARRATAKGNRVLFIVHRREILEQAEATFKQDDVNMSLCKMGMVQTIIRHIDELTKPAIIMIDEAHHALSKSYQRIIQAFPDALKLLFTATPWRMDGKGLNVIADDIVLGKPISELIQQGFLAPVDYYAPSEIDVTQLKTKRNGEFDEKSIDQAVKPKIYGNAVKHYLKLAPGKQAIAYAYNVASAERLADAFNQAGIMARAVSGKTDRRTREQIVASYRAGKIQVVTNAELFTEGLDLPNVDCVIMLRPTQSLSLYLQFAMRSMNPRAGKRAIIIDHVNNVERFGLPTIDRNWILGGRDKHSKSSNGSPIKSVSVCPECFATFYRKGETCPFCGAELGEEKIIETDESIKLKKIEANKRLALAKEIAENNAAKAVADKSPGELTTYAEIKAYAKLHGYKPGWSYFQAKMKGLIRK</sequence>